<gene>
    <name evidence="2" type="ORF">NKR23_g11228</name>
</gene>
<organism evidence="2 3">
    <name type="scientific">Pleurostoma richardsiae</name>
    <dbReference type="NCBI Taxonomy" id="41990"/>
    <lineage>
        <taxon>Eukaryota</taxon>
        <taxon>Fungi</taxon>
        <taxon>Dikarya</taxon>
        <taxon>Ascomycota</taxon>
        <taxon>Pezizomycotina</taxon>
        <taxon>Sordariomycetes</taxon>
        <taxon>Sordariomycetidae</taxon>
        <taxon>Calosphaeriales</taxon>
        <taxon>Pleurostomataceae</taxon>
        <taxon>Pleurostoma</taxon>
    </lineage>
</organism>
<dbReference type="AlphaFoldDB" id="A0AA38VDN4"/>
<dbReference type="Proteomes" id="UP001174694">
    <property type="component" value="Unassembled WGS sequence"/>
</dbReference>
<feature type="domain" description="ABM" evidence="1">
    <location>
        <begin position="119"/>
        <end position="194"/>
    </location>
</feature>
<dbReference type="Pfam" id="PF03992">
    <property type="entry name" value="ABM"/>
    <property type="match status" value="1"/>
</dbReference>
<name>A0AA38VDN4_9PEZI</name>
<comment type="caution">
    <text evidence="2">The sequence shown here is derived from an EMBL/GenBank/DDBJ whole genome shotgun (WGS) entry which is preliminary data.</text>
</comment>
<evidence type="ECO:0000313" key="2">
    <source>
        <dbReference type="EMBL" id="KAJ9132413.1"/>
    </source>
</evidence>
<dbReference type="EMBL" id="JANBVO010000057">
    <property type="protein sequence ID" value="KAJ9132413.1"/>
    <property type="molecule type" value="Genomic_DNA"/>
</dbReference>
<accession>A0AA38VDN4</accession>
<evidence type="ECO:0000313" key="3">
    <source>
        <dbReference type="Proteomes" id="UP001174694"/>
    </source>
</evidence>
<protein>
    <recommendedName>
        <fullName evidence="1">ABM domain-containing protein</fullName>
    </recommendedName>
</protein>
<dbReference type="InterPro" id="IPR011008">
    <property type="entry name" value="Dimeric_a/b-barrel"/>
</dbReference>
<sequence length="218" mass="24642">MPTKQALQLILIPHRPAVAAEIENDLAPAFAILQRAKGLKALWRGKKFEDRYTQVALCLWEDLESSHSFFTSPSYAELHKLIQPAMNGRSINWTTHALLDHSRLSSYAQLASTLESPAIEVALTKVTEGGVAGYYSQFNKVVAGILDNEPGCNGYFISPLIEEPQDQLLLINWKSVDAHHEEFEKKPGFRACIDALMDYYRVFVVPWHITEIYKVKVL</sequence>
<keyword evidence="3" id="KW-1185">Reference proteome</keyword>
<evidence type="ECO:0000259" key="1">
    <source>
        <dbReference type="Pfam" id="PF03992"/>
    </source>
</evidence>
<reference evidence="2" key="1">
    <citation type="submission" date="2022-07" db="EMBL/GenBank/DDBJ databases">
        <title>Fungi with potential for degradation of polypropylene.</title>
        <authorList>
            <person name="Gostincar C."/>
        </authorList>
    </citation>
    <scope>NUCLEOTIDE SEQUENCE</scope>
    <source>
        <strain evidence="2">EXF-13308</strain>
    </source>
</reference>
<proteinExistence type="predicted"/>
<dbReference type="Gene3D" id="3.30.70.100">
    <property type="match status" value="2"/>
</dbReference>
<dbReference type="InterPro" id="IPR007138">
    <property type="entry name" value="ABM_dom"/>
</dbReference>
<dbReference type="SUPFAM" id="SSF54909">
    <property type="entry name" value="Dimeric alpha+beta barrel"/>
    <property type="match status" value="2"/>
</dbReference>